<gene>
    <name evidence="3" type="ORF">ACFOSB_20820</name>
</gene>
<keyword evidence="2" id="KW-0472">Membrane</keyword>
<feature type="region of interest" description="Disordered" evidence="1">
    <location>
        <begin position="1"/>
        <end position="23"/>
    </location>
</feature>
<reference evidence="4" key="1">
    <citation type="journal article" date="2019" name="Int. J. Syst. Evol. Microbiol.">
        <title>The Global Catalogue of Microorganisms (GCM) 10K type strain sequencing project: providing services to taxonomists for standard genome sequencing and annotation.</title>
        <authorList>
            <consortium name="The Broad Institute Genomics Platform"/>
            <consortium name="The Broad Institute Genome Sequencing Center for Infectious Disease"/>
            <person name="Wu L."/>
            <person name="Ma J."/>
        </authorList>
    </citation>
    <scope>NUCLEOTIDE SEQUENCE [LARGE SCALE GENOMIC DNA]</scope>
    <source>
        <strain evidence="4">CCTCC AB 2017081</strain>
    </source>
</reference>
<evidence type="ECO:0008006" key="5">
    <source>
        <dbReference type="Google" id="ProtNLM"/>
    </source>
</evidence>
<keyword evidence="2" id="KW-1133">Transmembrane helix</keyword>
<sequence>MARPRTRQRPPDPLPQVDEPPAPWPTELLTGPRLFARALAPTTPVLWRYLGVVVLSSVLSGVAYALVVRHATTWAATTAGTPVPSILNALIDVLGGTFLGVLTAVLMWGLGTLGAGRAARPAEVYGASFALLPPLWLLVIVWTLLTPAAAWIPGAAATQAAGTALPELQVAGLRAAAGTQAGQLLLLVTLLGTAAQCALAVPALATLNGKPGRAVLGGLLPLVPALLVQFVGIAPLAIAALNRPGG</sequence>
<protein>
    <recommendedName>
        <fullName evidence="5">Yip1 domain-containing protein</fullName>
    </recommendedName>
</protein>
<dbReference type="Proteomes" id="UP001595803">
    <property type="component" value="Unassembled WGS sequence"/>
</dbReference>
<comment type="caution">
    <text evidence="3">The sequence shown here is derived from an EMBL/GenBank/DDBJ whole genome shotgun (WGS) entry which is preliminary data.</text>
</comment>
<keyword evidence="4" id="KW-1185">Reference proteome</keyword>
<organism evidence="3 4">
    <name type="scientific">Deinococcus rufus</name>
    <dbReference type="NCBI Taxonomy" id="2136097"/>
    <lineage>
        <taxon>Bacteria</taxon>
        <taxon>Thermotogati</taxon>
        <taxon>Deinococcota</taxon>
        <taxon>Deinococci</taxon>
        <taxon>Deinococcales</taxon>
        <taxon>Deinococcaceae</taxon>
        <taxon>Deinococcus</taxon>
    </lineage>
</organism>
<dbReference type="RefSeq" id="WP_322471847.1">
    <property type="nucleotide sequence ID" value="NZ_JBHRZG010000024.1"/>
</dbReference>
<feature type="compositionally biased region" description="Pro residues" evidence="1">
    <location>
        <begin position="11"/>
        <end position="23"/>
    </location>
</feature>
<keyword evidence="2" id="KW-0812">Transmembrane</keyword>
<accession>A0ABV7ZD49</accession>
<feature type="transmembrane region" description="Helical" evidence="2">
    <location>
        <begin position="122"/>
        <end position="145"/>
    </location>
</feature>
<evidence type="ECO:0000313" key="3">
    <source>
        <dbReference type="EMBL" id="MFC3835311.1"/>
    </source>
</evidence>
<dbReference type="EMBL" id="JBHRZG010000024">
    <property type="protein sequence ID" value="MFC3835311.1"/>
    <property type="molecule type" value="Genomic_DNA"/>
</dbReference>
<feature type="transmembrane region" description="Helical" evidence="2">
    <location>
        <begin position="184"/>
        <end position="207"/>
    </location>
</feature>
<name>A0ABV7ZD49_9DEIO</name>
<evidence type="ECO:0000256" key="2">
    <source>
        <dbReference type="SAM" id="Phobius"/>
    </source>
</evidence>
<evidence type="ECO:0000313" key="4">
    <source>
        <dbReference type="Proteomes" id="UP001595803"/>
    </source>
</evidence>
<proteinExistence type="predicted"/>
<feature type="transmembrane region" description="Helical" evidence="2">
    <location>
        <begin position="86"/>
        <end position="110"/>
    </location>
</feature>
<evidence type="ECO:0000256" key="1">
    <source>
        <dbReference type="SAM" id="MobiDB-lite"/>
    </source>
</evidence>
<feature type="transmembrane region" description="Helical" evidence="2">
    <location>
        <begin position="46"/>
        <end position="66"/>
    </location>
</feature>
<feature type="transmembrane region" description="Helical" evidence="2">
    <location>
        <begin position="219"/>
        <end position="241"/>
    </location>
</feature>